<dbReference type="RefSeq" id="WP_397401765.1">
    <property type="nucleotide sequence ID" value="NZ_JBIRYI010000002.1"/>
</dbReference>
<organism evidence="1 2">
    <name type="scientific">Promicromonospora kroppenstedtii</name>
    <dbReference type="NCBI Taxonomy" id="440482"/>
    <lineage>
        <taxon>Bacteria</taxon>
        <taxon>Bacillati</taxon>
        <taxon>Actinomycetota</taxon>
        <taxon>Actinomycetes</taxon>
        <taxon>Micrococcales</taxon>
        <taxon>Promicromonosporaceae</taxon>
        <taxon>Promicromonospora</taxon>
    </lineage>
</organism>
<keyword evidence="2" id="KW-1185">Reference proteome</keyword>
<accession>A0ABW7XF35</accession>
<gene>
    <name evidence="1" type="ORF">ACH47X_04365</name>
</gene>
<reference evidence="1 2" key="1">
    <citation type="submission" date="2024-10" db="EMBL/GenBank/DDBJ databases">
        <title>The Natural Products Discovery Center: Release of the First 8490 Sequenced Strains for Exploring Actinobacteria Biosynthetic Diversity.</title>
        <authorList>
            <person name="Kalkreuter E."/>
            <person name="Kautsar S.A."/>
            <person name="Yang D."/>
            <person name="Bader C.D."/>
            <person name="Teijaro C.N."/>
            <person name="Fluegel L."/>
            <person name="Davis C.M."/>
            <person name="Simpson J.R."/>
            <person name="Lauterbach L."/>
            <person name="Steele A.D."/>
            <person name="Gui C."/>
            <person name="Meng S."/>
            <person name="Li G."/>
            <person name="Viehrig K."/>
            <person name="Ye F."/>
            <person name="Su P."/>
            <person name="Kiefer A.F."/>
            <person name="Nichols A."/>
            <person name="Cepeda A.J."/>
            <person name="Yan W."/>
            <person name="Fan B."/>
            <person name="Jiang Y."/>
            <person name="Adhikari A."/>
            <person name="Zheng C.-J."/>
            <person name="Schuster L."/>
            <person name="Cowan T.M."/>
            <person name="Smanski M.J."/>
            <person name="Chevrette M.G."/>
            <person name="De Carvalho L.P.S."/>
            <person name="Shen B."/>
        </authorList>
    </citation>
    <scope>NUCLEOTIDE SEQUENCE [LARGE SCALE GENOMIC DNA]</scope>
    <source>
        <strain evidence="1 2">NPDC019481</strain>
    </source>
</reference>
<name>A0ABW7XF35_9MICO</name>
<dbReference type="Proteomes" id="UP001611580">
    <property type="component" value="Unassembled WGS sequence"/>
</dbReference>
<comment type="caution">
    <text evidence="1">The sequence shown here is derived from an EMBL/GenBank/DDBJ whole genome shotgun (WGS) entry which is preliminary data.</text>
</comment>
<evidence type="ECO:0000313" key="2">
    <source>
        <dbReference type="Proteomes" id="UP001611580"/>
    </source>
</evidence>
<proteinExistence type="predicted"/>
<sequence>MASTPFVLESMIWWIVQREPSEIRFPAVRDVMSRALRRMEALDRDSAGLYAHLLARAESEFEHEYLDSVFPEAAGLTPAPEVFLRDVPGTPMQIDHPEHRWRADNVDFAIRDLDAVVELWWFGRRNREVLVDLIFDGVEIAVWNVLGRSKRQARALFDGLWDAARDAHERSSLITALAEEFSRRDIFHEFPILYRWTDVDGPVRAEMLNQGYLAGRADGPSDLPPERPGWVAIARSFWTDVRELDEEGRRDAAIDMEVLLRGPVFQSVSIFRELWLSAYNDDELIWLLDYFRFPFCELGLATKIPELKDAARRSAEIRHVMERLSSNQ</sequence>
<dbReference type="EMBL" id="JBIRYI010000002">
    <property type="protein sequence ID" value="MFI2486117.1"/>
    <property type="molecule type" value="Genomic_DNA"/>
</dbReference>
<protein>
    <submittedName>
        <fullName evidence="1">Uncharacterized protein</fullName>
    </submittedName>
</protein>
<evidence type="ECO:0000313" key="1">
    <source>
        <dbReference type="EMBL" id="MFI2486117.1"/>
    </source>
</evidence>